<organism evidence="1 2">
    <name type="scientific">Anisodus acutangulus</name>
    <dbReference type="NCBI Taxonomy" id="402998"/>
    <lineage>
        <taxon>Eukaryota</taxon>
        <taxon>Viridiplantae</taxon>
        <taxon>Streptophyta</taxon>
        <taxon>Embryophyta</taxon>
        <taxon>Tracheophyta</taxon>
        <taxon>Spermatophyta</taxon>
        <taxon>Magnoliopsida</taxon>
        <taxon>eudicotyledons</taxon>
        <taxon>Gunneridae</taxon>
        <taxon>Pentapetalae</taxon>
        <taxon>asterids</taxon>
        <taxon>lamiids</taxon>
        <taxon>Solanales</taxon>
        <taxon>Solanaceae</taxon>
        <taxon>Solanoideae</taxon>
        <taxon>Hyoscyameae</taxon>
        <taxon>Anisodus</taxon>
    </lineage>
</organism>
<comment type="caution">
    <text evidence="1">The sequence shown here is derived from an EMBL/GenBank/DDBJ whole genome shotgun (WGS) entry which is preliminary data.</text>
</comment>
<evidence type="ECO:0000313" key="2">
    <source>
        <dbReference type="Proteomes" id="UP001152561"/>
    </source>
</evidence>
<reference evidence="2" key="1">
    <citation type="journal article" date="2023" name="Proc. Natl. Acad. Sci. U.S.A.">
        <title>Genomic and structural basis for evolution of tropane alkaloid biosynthesis.</title>
        <authorList>
            <person name="Wanga Y.-J."/>
            <person name="Taina T."/>
            <person name="Yua J.-Y."/>
            <person name="Lia J."/>
            <person name="Xua B."/>
            <person name="Chenc J."/>
            <person name="D'Auriad J.C."/>
            <person name="Huanga J.-P."/>
            <person name="Huanga S.-X."/>
        </authorList>
    </citation>
    <scope>NUCLEOTIDE SEQUENCE [LARGE SCALE GENOMIC DNA]</scope>
    <source>
        <strain evidence="2">cv. KIB-2019</strain>
    </source>
</reference>
<sequence>MHPYTRSIEISTRILKHSVNNKFDFLLSNRLEIVETISGEYFKCPEAPKQMGRKLPQQIGCLRGLPNV</sequence>
<dbReference type="Proteomes" id="UP001152561">
    <property type="component" value="Unassembled WGS sequence"/>
</dbReference>
<protein>
    <submittedName>
        <fullName evidence="1">Uncharacterized protein</fullName>
    </submittedName>
</protein>
<evidence type="ECO:0000313" key="1">
    <source>
        <dbReference type="EMBL" id="KAJ8546026.1"/>
    </source>
</evidence>
<keyword evidence="2" id="KW-1185">Reference proteome</keyword>
<name>A0A9Q1LY08_9SOLA</name>
<proteinExistence type="predicted"/>
<dbReference type="EMBL" id="JAJAGQ010000013">
    <property type="protein sequence ID" value="KAJ8546026.1"/>
    <property type="molecule type" value="Genomic_DNA"/>
</dbReference>
<gene>
    <name evidence="1" type="ORF">K7X08_018609</name>
</gene>
<dbReference type="AlphaFoldDB" id="A0A9Q1LY08"/>
<accession>A0A9Q1LY08</accession>